<name>A0ABS7ZSJ9_9GAMM</name>
<comment type="caution">
    <text evidence="6">The sequence shown here is derived from an EMBL/GenBank/DDBJ whole genome shotgun (WGS) entry which is preliminary data.</text>
</comment>
<keyword evidence="2" id="KW-0805">Transcription regulation</keyword>
<sequence>MLDLNELSVFIRVVDEGSFTGAGKVLGMPKSRVSRMVADLEDKLGARLLQRTTRQLSLTEVGAAYYNRCRHLVVEILDTHEMIADREENPQGILRIASPMNSGTTIMGRYASRFQALYPDIRVELVHYDESVNLIQEGFDVGLFQGEMPDSTLIGRQILDADSVLCASPSYLKKIGYPQHPRDIIGLYCIKLGTGAQDQVHELVSDSGESCSISLRPKLITNLMDTALGAILQGGGIGSIPYLLAIEYILTGQLVPIFHNWQLKPVPVTLAYPSRQYLPRKVRVFIDFIVEEVDKLETMLHENCSAEEMMAAFRELLEFPDMPVS</sequence>
<protein>
    <submittedName>
        <fullName evidence="6">LysR family transcriptional regulator</fullName>
    </submittedName>
</protein>
<dbReference type="PROSITE" id="PS50931">
    <property type="entry name" value="HTH_LYSR"/>
    <property type="match status" value="1"/>
</dbReference>
<dbReference type="EMBL" id="JAEDAH010000088">
    <property type="protein sequence ID" value="MCA6064649.1"/>
    <property type="molecule type" value="Genomic_DNA"/>
</dbReference>
<reference evidence="6 7" key="1">
    <citation type="submission" date="2020-12" db="EMBL/GenBank/DDBJ databases">
        <title>Novel Thalassolituus-related marine hydrocarbonoclastic bacteria mediated algae-derived hydrocarbons mineralization in twilight zone of the northern South China Sea.</title>
        <authorList>
            <person name="Dong C."/>
        </authorList>
    </citation>
    <scope>NUCLEOTIDE SEQUENCE [LARGE SCALE GENOMIC DNA]</scope>
    <source>
        <strain evidence="6 7">IMCC1826</strain>
    </source>
</reference>
<dbReference type="RefSeq" id="WP_225675824.1">
    <property type="nucleotide sequence ID" value="NZ_JAEDAH010000088.1"/>
</dbReference>
<dbReference type="InterPro" id="IPR036388">
    <property type="entry name" value="WH-like_DNA-bd_sf"/>
</dbReference>
<dbReference type="CDD" id="cd08422">
    <property type="entry name" value="PBP2_CrgA_like"/>
    <property type="match status" value="1"/>
</dbReference>
<dbReference type="Gene3D" id="3.40.190.290">
    <property type="match status" value="1"/>
</dbReference>
<dbReference type="Pfam" id="PF00126">
    <property type="entry name" value="HTH_1"/>
    <property type="match status" value="1"/>
</dbReference>
<dbReference type="PANTHER" id="PTHR30537:SF68">
    <property type="entry name" value="TRANSCRIPTIONAL REGULATOR-RELATED"/>
    <property type="match status" value="1"/>
</dbReference>
<evidence type="ECO:0000313" key="7">
    <source>
        <dbReference type="Proteomes" id="UP000714380"/>
    </source>
</evidence>
<evidence type="ECO:0000259" key="5">
    <source>
        <dbReference type="PROSITE" id="PS50931"/>
    </source>
</evidence>
<dbReference type="InterPro" id="IPR005119">
    <property type="entry name" value="LysR_subst-bd"/>
</dbReference>
<gene>
    <name evidence="6" type="ORF">I9W95_13625</name>
</gene>
<dbReference type="SUPFAM" id="SSF46785">
    <property type="entry name" value="Winged helix' DNA-binding domain"/>
    <property type="match status" value="1"/>
</dbReference>
<dbReference type="Proteomes" id="UP000714380">
    <property type="component" value="Unassembled WGS sequence"/>
</dbReference>
<evidence type="ECO:0000256" key="4">
    <source>
        <dbReference type="ARBA" id="ARBA00023163"/>
    </source>
</evidence>
<evidence type="ECO:0000256" key="3">
    <source>
        <dbReference type="ARBA" id="ARBA00023125"/>
    </source>
</evidence>
<comment type="similarity">
    <text evidence="1">Belongs to the LysR transcriptional regulatory family.</text>
</comment>
<accession>A0ABS7ZSJ9</accession>
<dbReference type="Gene3D" id="1.10.10.10">
    <property type="entry name" value="Winged helix-like DNA-binding domain superfamily/Winged helix DNA-binding domain"/>
    <property type="match status" value="1"/>
</dbReference>
<evidence type="ECO:0000256" key="2">
    <source>
        <dbReference type="ARBA" id="ARBA00023015"/>
    </source>
</evidence>
<feature type="domain" description="HTH lysR-type" evidence="5">
    <location>
        <begin position="2"/>
        <end position="59"/>
    </location>
</feature>
<keyword evidence="7" id="KW-1185">Reference proteome</keyword>
<evidence type="ECO:0000313" key="6">
    <source>
        <dbReference type="EMBL" id="MCA6064649.1"/>
    </source>
</evidence>
<dbReference type="InterPro" id="IPR000847">
    <property type="entry name" value="LysR_HTH_N"/>
</dbReference>
<dbReference type="PANTHER" id="PTHR30537">
    <property type="entry name" value="HTH-TYPE TRANSCRIPTIONAL REGULATOR"/>
    <property type="match status" value="1"/>
</dbReference>
<dbReference type="InterPro" id="IPR058163">
    <property type="entry name" value="LysR-type_TF_proteobact-type"/>
</dbReference>
<keyword evidence="4" id="KW-0804">Transcription</keyword>
<dbReference type="SUPFAM" id="SSF53850">
    <property type="entry name" value="Periplasmic binding protein-like II"/>
    <property type="match status" value="1"/>
</dbReference>
<organism evidence="6 7">
    <name type="scientific">Thalassolituus marinus</name>
    <dbReference type="NCBI Taxonomy" id="671053"/>
    <lineage>
        <taxon>Bacteria</taxon>
        <taxon>Pseudomonadati</taxon>
        <taxon>Pseudomonadota</taxon>
        <taxon>Gammaproteobacteria</taxon>
        <taxon>Oceanospirillales</taxon>
        <taxon>Oceanospirillaceae</taxon>
        <taxon>Thalassolituus</taxon>
    </lineage>
</organism>
<dbReference type="InterPro" id="IPR036390">
    <property type="entry name" value="WH_DNA-bd_sf"/>
</dbReference>
<keyword evidence="3" id="KW-0238">DNA-binding</keyword>
<evidence type="ECO:0000256" key="1">
    <source>
        <dbReference type="ARBA" id="ARBA00009437"/>
    </source>
</evidence>
<proteinExistence type="inferred from homology"/>
<dbReference type="Pfam" id="PF03466">
    <property type="entry name" value="LysR_substrate"/>
    <property type="match status" value="1"/>
</dbReference>